<dbReference type="AlphaFoldDB" id="A0A0X8JL45"/>
<gene>
    <name evidence="9" type="primary">mntP</name>
    <name evidence="10" type="ORF">AXF13_09640</name>
</gene>
<evidence type="ECO:0000313" key="10">
    <source>
        <dbReference type="EMBL" id="AMD90358.1"/>
    </source>
</evidence>
<dbReference type="InterPro" id="IPR003810">
    <property type="entry name" value="Mntp/YtaF"/>
</dbReference>
<dbReference type="STRING" id="44742.AXF13_09640"/>
<evidence type="ECO:0000256" key="2">
    <source>
        <dbReference type="ARBA" id="ARBA00022475"/>
    </source>
</evidence>
<accession>A0A0X8JL45</accession>
<dbReference type="InterPro" id="IPR022929">
    <property type="entry name" value="Put_MntP"/>
</dbReference>
<evidence type="ECO:0000256" key="8">
    <source>
        <dbReference type="ARBA" id="ARBA00023211"/>
    </source>
</evidence>
<evidence type="ECO:0000313" key="11">
    <source>
        <dbReference type="Proteomes" id="UP000069241"/>
    </source>
</evidence>
<dbReference type="RefSeq" id="WP_062252923.1">
    <property type="nucleotide sequence ID" value="NZ_CP014229.1"/>
</dbReference>
<comment type="subcellular location">
    <subcellularLocation>
        <location evidence="9">Cell membrane</location>
        <topology evidence="9">Multi-pass membrane protein</topology>
    </subcellularLocation>
</comment>
<dbReference type="GO" id="GO:0005886">
    <property type="term" value="C:plasma membrane"/>
    <property type="evidence" value="ECO:0007669"/>
    <property type="project" value="UniProtKB-SubCell"/>
</dbReference>
<evidence type="ECO:0000256" key="4">
    <source>
        <dbReference type="ARBA" id="ARBA00022692"/>
    </source>
</evidence>
<evidence type="ECO:0000256" key="3">
    <source>
        <dbReference type="ARBA" id="ARBA00022519"/>
    </source>
</evidence>
<dbReference type="KEGG" id="dfi:AXF13_09640"/>
<keyword evidence="4 9" id="KW-0812">Transmembrane</keyword>
<sequence length="193" mass="20429">MPLYTVFLLAVALSMDAFAVAVATGCAVRAPRLSHYARLAACFGVFQFLMPVLGWALGLSVRDYMEAWDHWIAFGLLAWVGGNMLRSGLAALKQRETSCPATDPTAGRNLLILGVATSIDALAVGLSFALLQTPIWGPAALIGVVCALITACGVYLGKTLARLCALNGWAELLGGLTLLAVACNILREHHVFD</sequence>
<evidence type="ECO:0000256" key="6">
    <source>
        <dbReference type="ARBA" id="ARBA00023065"/>
    </source>
</evidence>
<dbReference type="PANTHER" id="PTHR35529">
    <property type="entry name" value="MANGANESE EFFLUX PUMP MNTP-RELATED"/>
    <property type="match status" value="1"/>
</dbReference>
<comment type="function">
    <text evidence="9">Probably functions as a manganese efflux pump.</text>
</comment>
<keyword evidence="11" id="KW-1185">Reference proteome</keyword>
<dbReference type="Proteomes" id="UP000069241">
    <property type="component" value="Chromosome"/>
</dbReference>
<dbReference type="HAMAP" id="MF_01521">
    <property type="entry name" value="MntP_pump"/>
    <property type="match status" value="1"/>
</dbReference>
<evidence type="ECO:0000256" key="1">
    <source>
        <dbReference type="ARBA" id="ARBA00022448"/>
    </source>
</evidence>
<feature type="transmembrane region" description="Helical" evidence="9">
    <location>
        <begin position="135"/>
        <end position="156"/>
    </location>
</feature>
<feature type="transmembrane region" description="Helical" evidence="9">
    <location>
        <begin position="70"/>
        <end position="89"/>
    </location>
</feature>
<keyword evidence="7 9" id="KW-0472">Membrane</keyword>
<keyword evidence="5 9" id="KW-1133">Transmembrane helix</keyword>
<name>A0A0X8JL45_9BACT</name>
<keyword evidence="2 9" id="KW-1003">Cell membrane</keyword>
<dbReference type="Pfam" id="PF02659">
    <property type="entry name" value="Mntp"/>
    <property type="match status" value="1"/>
</dbReference>
<keyword evidence="6 9" id="KW-0406">Ion transport</keyword>
<keyword evidence="3" id="KW-0997">Cell inner membrane</keyword>
<comment type="similarity">
    <text evidence="9">Belongs to the MntP (TC 9.B.29) family.</text>
</comment>
<evidence type="ECO:0000256" key="7">
    <source>
        <dbReference type="ARBA" id="ARBA00023136"/>
    </source>
</evidence>
<keyword evidence="8 9" id="KW-0464">Manganese</keyword>
<organism evidence="10 11">
    <name type="scientific">Desulfovibrio fairfieldensis</name>
    <dbReference type="NCBI Taxonomy" id="44742"/>
    <lineage>
        <taxon>Bacteria</taxon>
        <taxon>Pseudomonadati</taxon>
        <taxon>Thermodesulfobacteriota</taxon>
        <taxon>Desulfovibrionia</taxon>
        <taxon>Desulfovibrionales</taxon>
        <taxon>Desulfovibrionaceae</taxon>
        <taxon>Desulfovibrio</taxon>
    </lineage>
</organism>
<dbReference type="PANTHER" id="PTHR35529:SF1">
    <property type="entry name" value="MANGANESE EFFLUX PUMP MNTP-RELATED"/>
    <property type="match status" value="1"/>
</dbReference>
<feature type="transmembrane region" description="Helical" evidence="9">
    <location>
        <begin position="6"/>
        <end position="27"/>
    </location>
</feature>
<protein>
    <recommendedName>
        <fullName evidence="9">Putative manganese efflux pump MntP</fullName>
    </recommendedName>
</protein>
<evidence type="ECO:0000256" key="5">
    <source>
        <dbReference type="ARBA" id="ARBA00022989"/>
    </source>
</evidence>
<feature type="transmembrane region" description="Helical" evidence="9">
    <location>
        <begin position="39"/>
        <end position="58"/>
    </location>
</feature>
<proteinExistence type="inferred from homology"/>
<dbReference type="EMBL" id="CP014229">
    <property type="protein sequence ID" value="AMD90358.1"/>
    <property type="molecule type" value="Genomic_DNA"/>
</dbReference>
<keyword evidence="1 9" id="KW-0813">Transport</keyword>
<reference evidence="11" key="1">
    <citation type="submission" date="2016-02" db="EMBL/GenBank/DDBJ databases">
        <authorList>
            <person name="Holder M.E."/>
            <person name="Ajami N.J."/>
            <person name="Petrosino J.F."/>
        </authorList>
    </citation>
    <scope>NUCLEOTIDE SEQUENCE [LARGE SCALE GENOMIC DNA]</scope>
    <source>
        <strain evidence="11">CCUG 45958</strain>
    </source>
</reference>
<feature type="transmembrane region" description="Helical" evidence="9">
    <location>
        <begin position="168"/>
        <end position="187"/>
    </location>
</feature>
<feature type="transmembrane region" description="Helical" evidence="9">
    <location>
        <begin position="110"/>
        <end position="129"/>
    </location>
</feature>
<dbReference type="GO" id="GO:0005384">
    <property type="term" value="F:manganese ion transmembrane transporter activity"/>
    <property type="evidence" value="ECO:0007669"/>
    <property type="project" value="UniProtKB-UniRule"/>
</dbReference>
<evidence type="ECO:0000256" key="9">
    <source>
        <dbReference type="HAMAP-Rule" id="MF_01521"/>
    </source>
</evidence>